<evidence type="ECO:0000256" key="1">
    <source>
        <dbReference type="SAM" id="Phobius"/>
    </source>
</evidence>
<dbReference type="AlphaFoldDB" id="A0A6P8HB53"/>
<evidence type="ECO:0000313" key="4">
    <source>
        <dbReference type="RefSeq" id="XP_031553694.1"/>
    </source>
</evidence>
<evidence type="ECO:0000256" key="2">
    <source>
        <dbReference type="SAM" id="SignalP"/>
    </source>
</evidence>
<keyword evidence="1" id="KW-1133">Transmembrane helix</keyword>
<feature type="chain" id="PRO_5027774864" evidence="2">
    <location>
        <begin position="21"/>
        <end position="241"/>
    </location>
</feature>
<gene>
    <name evidence="4" type="primary">LOC116290733</name>
</gene>
<keyword evidence="3" id="KW-1185">Reference proteome</keyword>
<keyword evidence="1" id="KW-0812">Transmembrane</keyword>
<proteinExistence type="predicted"/>
<keyword evidence="1" id="KW-0472">Membrane</keyword>
<dbReference type="GeneID" id="116290733"/>
<protein>
    <submittedName>
        <fullName evidence="4">Uncharacterized protein LOC116290733 isoform X1</fullName>
    </submittedName>
</protein>
<accession>A0A6P8HB53</accession>
<dbReference type="OrthoDB" id="10646810at2759"/>
<organism evidence="3 4">
    <name type="scientific">Actinia tenebrosa</name>
    <name type="common">Australian red waratah sea anemone</name>
    <dbReference type="NCBI Taxonomy" id="6105"/>
    <lineage>
        <taxon>Eukaryota</taxon>
        <taxon>Metazoa</taxon>
        <taxon>Cnidaria</taxon>
        <taxon>Anthozoa</taxon>
        <taxon>Hexacorallia</taxon>
        <taxon>Actiniaria</taxon>
        <taxon>Actiniidae</taxon>
        <taxon>Actinia</taxon>
    </lineage>
</organism>
<dbReference type="KEGG" id="aten:116290733"/>
<keyword evidence="2" id="KW-0732">Signal</keyword>
<feature type="signal peptide" evidence="2">
    <location>
        <begin position="1"/>
        <end position="20"/>
    </location>
</feature>
<dbReference type="Proteomes" id="UP000515163">
    <property type="component" value="Unplaced"/>
</dbReference>
<sequence>MFDFFTSVCFCGIFAAGVYGIGNDNCDPFPLTEDISTSPEANASLHWRSFDGKVSKVRLCMQPASQTNYSSGLCPIGFVPLLTTSDKGTHFLGQQEHYEIYQRLKFIGNLTTGNMWFDLLNVTKVDIGSTFLALVQFDNGVLTAKCNNLTARRLIEAVETHGPTTHGPTTHGGPPKQDKLILGTILGTTCSLVLLMLIVVIIIKYYKKCKRANEAQIARREDMDLHAQRNAPSLENAVRVI</sequence>
<feature type="transmembrane region" description="Helical" evidence="1">
    <location>
        <begin position="180"/>
        <end position="203"/>
    </location>
</feature>
<dbReference type="InParanoid" id="A0A6P8HB53"/>
<dbReference type="RefSeq" id="XP_031553694.1">
    <property type="nucleotide sequence ID" value="XM_031697834.1"/>
</dbReference>
<reference evidence="4" key="1">
    <citation type="submission" date="2025-08" db="UniProtKB">
        <authorList>
            <consortium name="RefSeq"/>
        </authorList>
    </citation>
    <scope>IDENTIFICATION</scope>
    <source>
        <tissue evidence="4">Tentacle</tissue>
    </source>
</reference>
<evidence type="ECO:0000313" key="3">
    <source>
        <dbReference type="Proteomes" id="UP000515163"/>
    </source>
</evidence>
<name>A0A6P8HB53_ACTTE</name>